<dbReference type="AlphaFoldDB" id="A0A4R7D0P4"/>
<dbReference type="EMBL" id="SNZW01000016">
    <property type="protein sequence ID" value="TDS13571.1"/>
    <property type="molecule type" value="Genomic_DNA"/>
</dbReference>
<dbReference type="Gene3D" id="3.30.300.20">
    <property type="match status" value="1"/>
</dbReference>
<dbReference type="OrthoDB" id="1433018at2"/>
<proteinExistence type="predicted"/>
<dbReference type="PANTHER" id="PTHR35368">
    <property type="entry name" value="HYDROPEROXIDE REDUCTASE"/>
    <property type="match status" value="1"/>
</dbReference>
<dbReference type="Pfam" id="PF02566">
    <property type="entry name" value="OsmC"/>
    <property type="match status" value="1"/>
</dbReference>
<dbReference type="RefSeq" id="WP_133673782.1">
    <property type="nucleotide sequence ID" value="NZ_SNZW01000016.1"/>
</dbReference>
<protein>
    <submittedName>
        <fullName evidence="1">Putative OsmC-like protein</fullName>
    </submittedName>
</protein>
<name>A0A4R7D0P4_9FLAO</name>
<dbReference type="SUPFAM" id="SSF82784">
    <property type="entry name" value="OsmC-like"/>
    <property type="match status" value="1"/>
</dbReference>
<evidence type="ECO:0000313" key="1">
    <source>
        <dbReference type="EMBL" id="TDS13571.1"/>
    </source>
</evidence>
<accession>A0A4R7D0P4</accession>
<reference evidence="1 2" key="1">
    <citation type="submission" date="2019-03" db="EMBL/GenBank/DDBJ databases">
        <title>Genomic Encyclopedia of Type Strains, Phase III (KMG-III): the genomes of soil and plant-associated and newly described type strains.</title>
        <authorList>
            <person name="Whitman W."/>
        </authorList>
    </citation>
    <scope>NUCLEOTIDE SEQUENCE [LARGE SCALE GENOMIC DNA]</scope>
    <source>
        <strain evidence="1 2">CECT 8455</strain>
    </source>
</reference>
<dbReference type="Proteomes" id="UP000295274">
    <property type="component" value="Unassembled WGS sequence"/>
</dbReference>
<dbReference type="PANTHER" id="PTHR35368:SF1">
    <property type="entry name" value="HYDROPEROXIDE REDUCTASE"/>
    <property type="match status" value="1"/>
</dbReference>
<dbReference type="InterPro" id="IPR003718">
    <property type="entry name" value="OsmC/Ohr_fam"/>
</dbReference>
<dbReference type="InterPro" id="IPR036102">
    <property type="entry name" value="OsmC/Ohrsf"/>
</dbReference>
<evidence type="ECO:0000313" key="2">
    <source>
        <dbReference type="Proteomes" id="UP000295274"/>
    </source>
</evidence>
<organism evidence="1 2">
    <name type="scientific">Maribacter caenipelagi</name>
    <dbReference type="NCBI Taxonomy" id="1447781"/>
    <lineage>
        <taxon>Bacteria</taxon>
        <taxon>Pseudomonadati</taxon>
        <taxon>Bacteroidota</taxon>
        <taxon>Flavobacteriia</taxon>
        <taxon>Flavobacteriales</taxon>
        <taxon>Flavobacteriaceae</taxon>
        <taxon>Maribacter</taxon>
    </lineage>
</organism>
<dbReference type="InterPro" id="IPR015946">
    <property type="entry name" value="KH_dom-like_a/b"/>
</dbReference>
<dbReference type="InterPro" id="IPR052924">
    <property type="entry name" value="OsmC/Ohr_hydroprdx_reductase"/>
</dbReference>
<comment type="caution">
    <text evidence="1">The sequence shown here is derived from an EMBL/GenBank/DDBJ whole genome shotgun (WGS) entry which is preliminary data.</text>
</comment>
<sequence>MMSRKDYSTKNANSNKGGSVVHQRHILLNEKYYADPASAWITDSAEVIGLNLQDPFRTTVAINDKMKVPFKIGVHKAVGGDHDFPNPGDLLCASLASCFESTIRLICEKLGIELIETKIRANAQVDVRGTLMIDKSVPVGFQSLHIDALIIAKNTNEKLLNTLLKGAKHSCIVYQTIKKGTPITLNADIKINN</sequence>
<keyword evidence="2" id="KW-1185">Reference proteome</keyword>
<gene>
    <name evidence="1" type="ORF">DFQ03_2865</name>
</gene>